<dbReference type="AlphaFoldDB" id="D6WIR4"/>
<comment type="similarity">
    <text evidence="1 4">Belongs to the tRNA-intron endonuclease family.</text>
</comment>
<keyword evidence="9" id="KW-1185">Reference proteome</keyword>
<dbReference type="FunFam" id="3.40.1350.10:FF:000006">
    <property type="entry name" value="tRNA-splicing endonuclease"/>
    <property type="match status" value="1"/>
</dbReference>
<evidence type="ECO:0000256" key="3">
    <source>
        <dbReference type="ARBA" id="ARBA00023239"/>
    </source>
</evidence>
<dbReference type="PIRSF" id="PIRSF017250">
    <property type="entry name" value="tRNA_splic_SEN34"/>
    <property type="match status" value="1"/>
</dbReference>
<accession>D6WIR4</accession>
<dbReference type="Pfam" id="PF26577">
    <property type="entry name" value="TSEN34_N"/>
    <property type="match status" value="1"/>
</dbReference>
<keyword evidence="2 4" id="KW-0819">tRNA processing</keyword>
<organism evidence="8 9">
    <name type="scientific">Tribolium castaneum</name>
    <name type="common">Red flour beetle</name>
    <dbReference type="NCBI Taxonomy" id="7070"/>
    <lineage>
        <taxon>Eukaryota</taxon>
        <taxon>Metazoa</taxon>
        <taxon>Ecdysozoa</taxon>
        <taxon>Arthropoda</taxon>
        <taxon>Hexapoda</taxon>
        <taxon>Insecta</taxon>
        <taxon>Pterygota</taxon>
        <taxon>Neoptera</taxon>
        <taxon>Endopterygota</taxon>
        <taxon>Coleoptera</taxon>
        <taxon>Polyphaga</taxon>
        <taxon>Cucujiformia</taxon>
        <taxon>Tenebrionidae</taxon>
        <taxon>Tenebrionidae incertae sedis</taxon>
        <taxon>Tribolium</taxon>
    </lineage>
</organism>
<dbReference type="OrthoDB" id="48041at2759"/>
<dbReference type="CDD" id="cd22363">
    <property type="entry name" value="tRNA-intron_lyase_C"/>
    <property type="match status" value="1"/>
</dbReference>
<evidence type="ECO:0000256" key="2">
    <source>
        <dbReference type="ARBA" id="ARBA00022694"/>
    </source>
</evidence>
<dbReference type="OMA" id="TVAWCNP"/>
<keyword evidence="8" id="KW-0378">Hydrolase</keyword>
<feature type="domain" description="TSEN34 N-terminal" evidence="7">
    <location>
        <begin position="2"/>
        <end position="64"/>
    </location>
</feature>
<dbReference type="Gene3D" id="3.40.1350.10">
    <property type="match status" value="1"/>
</dbReference>
<dbReference type="InterPro" id="IPR006676">
    <property type="entry name" value="tRNA_splic"/>
</dbReference>
<dbReference type="GO" id="GO:0000379">
    <property type="term" value="P:tRNA-type intron splice site recognition and cleavage"/>
    <property type="evidence" value="ECO:0000318"/>
    <property type="project" value="GO_Central"/>
</dbReference>
<evidence type="ECO:0000256" key="1">
    <source>
        <dbReference type="ARBA" id="ARBA00008078"/>
    </source>
</evidence>
<sequence>MIKLHYSQGSVLIYDADDWATLRKTHRILGTLVGNTNTVQTLPLKLLPEEVLLLLDKKLAKLIDSSVNITPEIRNKYEQFENVLLEEEKIMYKNNRKRQLESMIGDIVAAKRKRGDNRSVEEIFTEELEKSSKVNREIMIWPTFLTPLSNDNELIEVSRDEILKNTTELKYSVYKDLWERGYYITTGFKFGADFLVYLGDPIAYHAIFIVHCIDNPDDVMHSSEIVSFGRLATAVKKRAVLATSQNEKISYITINWIDA</sequence>
<dbReference type="InterPro" id="IPR011856">
    <property type="entry name" value="tRNA_endonuc-like_dom_sf"/>
</dbReference>
<dbReference type="Pfam" id="PF01974">
    <property type="entry name" value="tRNA_int_endo"/>
    <property type="match status" value="1"/>
</dbReference>
<dbReference type="GO" id="GO:0000213">
    <property type="term" value="F:tRNA-intron lyase activity"/>
    <property type="evidence" value="ECO:0000318"/>
    <property type="project" value="GO_Central"/>
</dbReference>
<dbReference type="SUPFAM" id="SSF53032">
    <property type="entry name" value="tRNA-intron endonuclease catalytic domain-like"/>
    <property type="match status" value="1"/>
</dbReference>
<dbReference type="InterPro" id="IPR006677">
    <property type="entry name" value="tRNA_intron_Endonuc_cat-like"/>
</dbReference>
<evidence type="ECO:0000313" key="8">
    <source>
        <dbReference type="EMBL" id="EEZ99511.2"/>
    </source>
</evidence>
<proteinExistence type="inferred from homology"/>
<feature type="domain" description="tRNA intron endonuclease catalytic" evidence="6">
    <location>
        <begin position="168"/>
        <end position="251"/>
    </location>
</feature>
<dbReference type="InterPro" id="IPR059049">
    <property type="entry name" value="TSEN34_N"/>
</dbReference>
<evidence type="ECO:0000313" key="9">
    <source>
        <dbReference type="Proteomes" id="UP000007266"/>
    </source>
</evidence>
<evidence type="ECO:0000256" key="4">
    <source>
        <dbReference type="PIRNR" id="PIRNR017250"/>
    </source>
</evidence>
<dbReference type="PANTHER" id="PTHR13070">
    <property type="entry name" value="TRNA-SPLICING ENDONUCLEASE SUBUNIT SEN34-RELATED"/>
    <property type="match status" value="1"/>
</dbReference>
<dbReference type="Proteomes" id="UP000007266">
    <property type="component" value="Linkage group 3"/>
</dbReference>
<dbReference type="STRING" id="7070.D6WIR4"/>
<keyword evidence="8" id="KW-0540">Nuclease</keyword>
<reference evidence="8 9" key="2">
    <citation type="journal article" date="2010" name="Nucleic Acids Res.">
        <title>BeetleBase in 2010: revisions to provide comprehensive genomic information for Tribolium castaneum.</title>
        <authorList>
            <person name="Kim H.S."/>
            <person name="Murphy T."/>
            <person name="Xia J."/>
            <person name="Caragea D."/>
            <person name="Park Y."/>
            <person name="Beeman R.W."/>
            <person name="Lorenzen M.D."/>
            <person name="Butcher S."/>
            <person name="Manak J.R."/>
            <person name="Brown S.J."/>
        </authorList>
    </citation>
    <scope>GENOME REANNOTATION</scope>
    <source>
        <strain evidence="8 9">Georgia GA2</strain>
    </source>
</reference>
<dbReference type="GO" id="GO:0000214">
    <property type="term" value="C:tRNA-intron endonuclease complex"/>
    <property type="evidence" value="ECO:0007669"/>
    <property type="project" value="UniProtKB-UniRule"/>
</dbReference>
<dbReference type="PANTHER" id="PTHR13070:SF0">
    <property type="entry name" value="TRNA-SPLICING ENDONUCLEASE SUBUNIT SEN34"/>
    <property type="match status" value="1"/>
</dbReference>
<dbReference type="EMBL" id="KQ971321">
    <property type="protein sequence ID" value="EEZ99511.2"/>
    <property type="molecule type" value="Genomic_DNA"/>
</dbReference>
<reference evidence="8 9" key="1">
    <citation type="journal article" date="2008" name="Nature">
        <title>The genome of the model beetle and pest Tribolium castaneum.</title>
        <authorList>
            <consortium name="Tribolium Genome Sequencing Consortium"/>
            <person name="Richards S."/>
            <person name="Gibbs R.A."/>
            <person name="Weinstock G.M."/>
            <person name="Brown S.J."/>
            <person name="Denell R."/>
            <person name="Beeman R.W."/>
            <person name="Gibbs R."/>
            <person name="Beeman R.W."/>
            <person name="Brown S.J."/>
            <person name="Bucher G."/>
            <person name="Friedrich M."/>
            <person name="Grimmelikhuijzen C.J."/>
            <person name="Klingler M."/>
            <person name="Lorenzen M."/>
            <person name="Richards S."/>
            <person name="Roth S."/>
            <person name="Schroder R."/>
            <person name="Tautz D."/>
            <person name="Zdobnov E.M."/>
            <person name="Muzny D."/>
            <person name="Gibbs R.A."/>
            <person name="Weinstock G.M."/>
            <person name="Attaway T."/>
            <person name="Bell S."/>
            <person name="Buhay C.J."/>
            <person name="Chandrabose M.N."/>
            <person name="Chavez D."/>
            <person name="Clerk-Blankenburg K.P."/>
            <person name="Cree A."/>
            <person name="Dao M."/>
            <person name="Davis C."/>
            <person name="Chacko J."/>
            <person name="Dinh H."/>
            <person name="Dugan-Rocha S."/>
            <person name="Fowler G."/>
            <person name="Garner T.T."/>
            <person name="Garnes J."/>
            <person name="Gnirke A."/>
            <person name="Hawes A."/>
            <person name="Hernandez J."/>
            <person name="Hines S."/>
            <person name="Holder M."/>
            <person name="Hume J."/>
            <person name="Jhangiani S.N."/>
            <person name="Joshi V."/>
            <person name="Khan Z.M."/>
            <person name="Jackson L."/>
            <person name="Kovar C."/>
            <person name="Kowis A."/>
            <person name="Lee S."/>
            <person name="Lewis L.R."/>
            <person name="Margolis J."/>
            <person name="Morgan M."/>
            <person name="Nazareth L.V."/>
            <person name="Nguyen N."/>
            <person name="Okwuonu G."/>
            <person name="Parker D."/>
            <person name="Richards S."/>
            <person name="Ruiz S.J."/>
            <person name="Santibanez J."/>
            <person name="Savard J."/>
            <person name="Scherer S.E."/>
            <person name="Schneider B."/>
            <person name="Sodergren E."/>
            <person name="Tautz D."/>
            <person name="Vattahil S."/>
            <person name="Villasana D."/>
            <person name="White C.S."/>
            <person name="Wright R."/>
            <person name="Park Y."/>
            <person name="Beeman R.W."/>
            <person name="Lord J."/>
            <person name="Oppert B."/>
            <person name="Lorenzen M."/>
            <person name="Brown S."/>
            <person name="Wang L."/>
            <person name="Savard J."/>
            <person name="Tautz D."/>
            <person name="Richards S."/>
            <person name="Weinstock G."/>
            <person name="Gibbs R.A."/>
            <person name="Liu Y."/>
            <person name="Worley K."/>
            <person name="Weinstock G."/>
            <person name="Elsik C.G."/>
            <person name="Reese J.T."/>
            <person name="Elhaik E."/>
            <person name="Landan G."/>
            <person name="Graur D."/>
            <person name="Arensburger P."/>
            <person name="Atkinson P."/>
            <person name="Beeman R.W."/>
            <person name="Beidler J."/>
            <person name="Brown S.J."/>
            <person name="Demuth J.P."/>
            <person name="Drury D.W."/>
            <person name="Du Y.Z."/>
            <person name="Fujiwara H."/>
            <person name="Lorenzen M."/>
            <person name="Maselli V."/>
            <person name="Osanai M."/>
            <person name="Park Y."/>
            <person name="Robertson H.M."/>
            <person name="Tu Z."/>
            <person name="Wang J.J."/>
            <person name="Wang S."/>
            <person name="Richards S."/>
            <person name="Song H."/>
            <person name="Zhang L."/>
            <person name="Sodergren E."/>
            <person name="Werner D."/>
            <person name="Stanke M."/>
            <person name="Morgenstern B."/>
            <person name="Solovyev V."/>
            <person name="Kosarev P."/>
            <person name="Brown G."/>
            <person name="Chen H.C."/>
            <person name="Ermolaeva O."/>
            <person name="Hlavina W."/>
            <person name="Kapustin Y."/>
            <person name="Kiryutin B."/>
            <person name="Kitts P."/>
            <person name="Maglott D."/>
            <person name="Pruitt K."/>
            <person name="Sapojnikov V."/>
            <person name="Souvorov A."/>
            <person name="Mackey A.J."/>
            <person name="Waterhouse R.M."/>
            <person name="Wyder S."/>
            <person name="Zdobnov E.M."/>
            <person name="Zdobnov E.M."/>
            <person name="Wyder S."/>
            <person name="Kriventseva E.V."/>
            <person name="Kadowaki T."/>
            <person name="Bork P."/>
            <person name="Aranda M."/>
            <person name="Bao R."/>
            <person name="Beermann A."/>
            <person name="Berns N."/>
            <person name="Bolognesi R."/>
            <person name="Bonneton F."/>
            <person name="Bopp D."/>
            <person name="Brown S.J."/>
            <person name="Bucher G."/>
            <person name="Butts T."/>
            <person name="Chaumot A."/>
            <person name="Denell R.E."/>
            <person name="Ferrier D.E."/>
            <person name="Friedrich M."/>
            <person name="Gordon C.M."/>
            <person name="Jindra M."/>
            <person name="Klingler M."/>
            <person name="Lan Q."/>
            <person name="Lattorff H.M."/>
            <person name="Laudet V."/>
            <person name="von Levetsow C."/>
            <person name="Liu Z."/>
            <person name="Lutz R."/>
            <person name="Lynch J.A."/>
            <person name="da Fonseca R.N."/>
            <person name="Posnien N."/>
            <person name="Reuter R."/>
            <person name="Roth S."/>
            <person name="Savard J."/>
            <person name="Schinko J.B."/>
            <person name="Schmitt C."/>
            <person name="Schoppmeier M."/>
            <person name="Schroder R."/>
            <person name="Shippy T.D."/>
            <person name="Simonnet F."/>
            <person name="Marques-Souza H."/>
            <person name="Tautz D."/>
            <person name="Tomoyasu Y."/>
            <person name="Trauner J."/>
            <person name="Van der Zee M."/>
            <person name="Vervoort M."/>
            <person name="Wittkopp N."/>
            <person name="Wimmer E.A."/>
            <person name="Yang X."/>
            <person name="Jones A.K."/>
            <person name="Sattelle D.B."/>
            <person name="Ebert P.R."/>
            <person name="Nelson D."/>
            <person name="Scott J.G."/>
            <person name="Beeman R.W."/>
            <person name="Muthukrishnan S."/>
            <person name="Kramer K.J."/>
            <person name="Arakane Y."/>
            <person name="Beeman R.W."/>
            <person name="Zhu Q."/>
            <person name="Hogenkamp D."/>
            <person name="Dixit R."/>
            <person name="Oppert B."/>
            <person name="Jiang H."/>
            <person name="Zou Z."/>
            <person name="Marshall J."/>
            <person name="Elpidina E."/>
            <person name="Vinokurov K."/>
            <person name="Oppert C."/>
            <person name="Zou Z."/>
            <person name="Evans J."/>
            <person name="Lu Z."/>
            <person name="Zhao P."/>
            <person name="Sumathipala N."/>
            <person name="Altincicek B."/>
            <person name="Vilcinskas A."/>
            <person name="Williams M."/>
            <person name="Hultmark D."/>
            <person name="Hetru C."/>
            <person name="Jiang H."/>
            <person name="Grimmelikhuijzen C.J."/>
            <person name="Hauser F."/>
            <person name="Cazzamali G."/>
            <person name="Williamson M."/>
            <person name="Park Y."/>
            <person name="Li B."/>
            <person name="Tanaka Y."/>
            <person name="Predel R."/>
            <person name="Neupert S."/>
            <person name="Schachtner J."/>
            <person name="Verleyen P."/>
            <person name="Raible F."/>
            <person name="Bork P."/>
            <person name="Friedrich M."/>
            <person name="Walden K.K."/>
            <person name="Robertson H.M."/>
            <person name="Angeli S."/>
            <person name="Foret S."/>
            <person name="Bucher G."/>
            <person name="Schuetz S."/>
            <person name="Maleszka R."/>
            <person name="Wimmer E.A."/>
            <person name="Beeman R.W."/>
            <person name="Lorenzen M."/>
            <person name="Tomoyasu Y."/>
            <person name="Miller S.C."/>
            <person name="Grossmann D."/>
            <person name="Bucher G."/>
        </authorList>
    </citation>
    <scope>NUCLEOTIDE SEQUENCE [LARGE SCALE GENOMIC DNA]</scope>
    <source>
        <strain evidence="8 9">Georgia GA2</strain>
    </source>
</reference>
<evidence type="ECO:0000256" key="5">
    <source>
        <dbReference type="PIRSR" id="PIRSR017250-50"/>
    </source>
</evidence>
<evidence type="ECO:0000259" key="7">
    <source>
        <dbReference type="Pfam" id="PF26577"/>
    </source>
</evidence>
<dbReference type="HOGENOM" id="CLU_1316945_0_0_1"/>
<comment type="function">
    <text evidence="4">Constitutes one of the two catalytic subunit of the tRNA-splicing endonuclease complex, a complex responsible for identification and cleavage of the splice sites in pre-tRNA. It cleaves pre-tRNA at the 5'- and 3'-splice sites to release the intron. The products are an intron and two tRNA half-molecules bearing 2',3'-cyclic phosphate and 5'-OH termini. There are no conserved sequences at the splice sites, but the intron is invariably located at the same site in the gene, placing the splice sites an invariant distance from the constant structural features of the tRNA body.</text>
</comment>
<dbReference type="EC" id="4.6.1.16" evidence="4"/>
<protein>
    <recommendedName>
        <fullName evidence="4">tRNA-splicing endonuclease subunit Sen34</fullName>
        <ecNumber evidence="4">4.6.1.16</ecNumber>
    </recommendedName>
</protein>
<feature type="active site" evidence="5">
    <location>
        <position position="237"/>
    </location>
</feature>
<dbReference type="GO" id="GO:0003676">
    <property type="term" value="F:nucleic acid binding"/>
    <property type="evidence" value="ECO:0007669"/>
    <property type="project" value="InterPro"/>
</dbReference>
<dbReference type="InterPro" id="IPR016690">
    <property type="entry name" value="TSEN34"/>
</dbReference>
<evidence type="ECO:0000259" key="6">
    <source>
        <dbReference type="Pfam" id="PF01974"/>
    </source>
</evidence>
<keyword evidence="8" id="KW-0255">Endonuclease</keyword>
<keyword evidence="3 4" id="KW-0456">Lyase</keyword>
<feature type="active site" evidence="5">
    <location>
        <position position="205"/>
    </location>
</feature>
<dbReference type="KEGG" id="tca:103314684"/>
<dbReference type="NCBIfam" id="TIGR00324">
    <property type="entry name" value="endA"/>
    <property type="match status" value="1"/>
</dbReference>
<gene>
    <name evidence="8" type="primary">AUGUSTUS-3.0.2_00092</name>
    <name evidence="8" type="ORF">TcasGA2_TC000092</name>
</gene>
<dbReference type="InterPro" id="IPR036167">
    <property type="entry name" value="tRNA_intron_Endo_cat-like_sf"/>
</dbReference>
<name>D6WIR4_TRICA</name>
<feature type="active site" evidence="5">
    <location>
        <position position="197"/>
    </location>
</feature>